<dbReference type="InterPro" id="IPR012661">
    <property type="entry name" value="CHP02448"/>
</dbReference>
<dbReference type="EMBL" id="QJUP01000012">
    <property type="protein sequence ID" value="TBU96544.1"/>
    <property type="molecule type" value="Genomic_DNA"/>
</dbReference>
<gene>
    <name evidence="2" type="ORF">DNJ96_10390</name>
</gene>
<feature type="chain" id="PRO_5020933324" evidence="1">
    <location>
        <begin position="21"/>
        <end position="98"/>
    </location>
</feature>
<keyword evidence="1" id="KW-0732">Signal</keyword>
<organism evidence="2 3">
    <name type="scientific">Stutzerimonas kirkiae</name>
    <dbReference type="NCBI Taxonomy" id="2211392"/>
    <lineage>
        <taxon>Bacteria</taxon>
        <taxon>Pseudomonadati</taxon>
        <taxon>Pseudomonadota</taxon>
        <taxon>Gammaproteobacteria</taxon>
        <taxon>Pseudomonadales</taxon>
        <taxon>Pseudomonadaceae</taxon>
        <taxon>Stutzerimonas</taxon>
    </lineage>
</organism>
<sequence>MRFSPVPLAACLLACAPAYGLDTLSAGLVRGSYVTSKLTTTPFEAKQVVAARDDAARFIASDGAVRSAYLQAAFEHLRQSIADLPDDDLELAAAILVQ</sequence>
<protein>
    <submittedName>
        <fullName evidence="2">Holliday junction resolvase</fullName>
    </submittedName>
</protein>
<feature type="signal peptide" evidence="1">
    <location>
        <begin position="1"/>
        <end position="20"/>
    </location>
</feature>
<keyword evidence="3" id="KW-1185">Reference proteome</keyword>
<accession>A0A4Q9R9U5</accession>
<reference evidence="2 3" key="1">
    <citation type="submission" date="2018-06" db="EMBL/GenBank/DDBJ databases">
        <title>Three novel Pseudomonas species isolated from symptomatic oak.</title>
        <authorList>
            <person name="Bueno-Gonzalez V."/>
            <person name="Brady C."/>
        </authorList>
    </citation>
    <scope>NUCLEOTIDE SEQUENCE [LARGE SCALE GENOMIC DNA]</scope>
    <source>
        <strain evidence="2 3">P17C</strain>
    </source>
</reference>
<dbReference type="NCBIfam" id="TIGR02448">
    <property type="entry name" value="conserverd hypothetical protein"/>
    <property type="match status" value="1"/>
</dbReference>
<evidence type="ECO:0000256" key="1">
    <source>
        <dbReference type="SAM" id="SignalP"/>
    </source>
</evidence>
<dbReference type="Pfam" id="PF09498">
    <property type="entry name" value="DUF2388"/>
    <property type="match status" value="1"/>
</dbReference>
<dbReference type="RefSeq" id="WP_131184611.1">
    <property type="nucleotide sequence ID" value="NZ_QJUO01000015.1"/>
</dbReference>
<evidence type="ECO:0000313" key="2">
    <source>
        <dbReference type="EMBL" id="TBU96544.1"/>
    </source>
</evidence>
<dbReference type="Proteomes" id="UP000292639">
    <property type="component" value="Unassembled WGS sequence"/>
</dbReference>
<proteinExistence type="predicted"/>
<name>A0A4Q9R9U5_9GAMM</name>
<evidence type="ECO:0000313" key="3">
    <source>
        <dbReference type="Proteomes" id="UP000292639"/>
    </source>
</evidence>
<dbReference type="AlphaFoldDB" id="A0A4Q9R9U5"/>
<dbReference type="OrthoDB" id="6899961at2"/>
<comment type="caution">
    <text evidence="2">The sequence shown here is derived from an EMBL/GenBank/DDBJ whole genome shotgun (WGS) entry which is preliminary data.</text>
</comment>